<dbReference type="Proteomes" id="UP001595824">
    <property type="component" value="Unassembled WGS sequence"/>
</dbReference>
<keyword evidence="3" id="KW-0274">FAD</keyword>
<feature type="domain" description="Reductase C-terminal" evidence="6">
    <location>
        <begin position="339"/>
        <end position="413"/>
    </location>
</feature>
<evidence type="ECO:0000313" key="8">
    <source>
        <dbReference type="Proteomes" id="UP001595824"/>
    </source>
</evidence>
<dbReference type="Gene3D" id="3.30.390.30">
    <property type="match status" value="1"/>
</dbReference>
<evidence type="ECO:0000259" key="5">
    <source>
        <dbReference type="Pfam" id="PF07992"/>
    </source>
</evidence>
<evidence type="ECO:0000256" key="1">
    <source>
        <dbReference type="ARBA" id="ARBA00001974"/>
    </source>
</evidence>
<dbReference type="InterPro" id="IPR023753">
    <property type="entry name" value="FAD/NAD-binding_dom"/>
</dbReference>
<dbReference type="PANTHER" id="PTHR43557">
    <property type="entry name" value="APOPTOSIS-INDUCING FACTOR 1"/>
    <property type="match status" value="1"/>
</dbReference>
<dbReference type="InterPro" id="IPR016156">
    <property type="entry name" value="FAD/NAD-linked_Rdtase_dimer_sf"/>
</dbReference>
<evidence type="ECO:0000259" key="6">
    <source>
        <dbReference type="Pfam" id="PF14759"/>
    </source>
</evidence>
<keyword evidence="2" id="KW-0285">Flavoprotein</keyword>
<comment type="caution">
    <text evidence="7">The sequence shown here is derived from an EMBL/GenBank/DDBJ whole genome shotgun (WGS) entry which is preliminary data.</text>
</comment>
<keyword evidence="4" id="KW-0560">Oxidoreductase</keyword>
<dbReference type="PANTHER" id="PTHR43557:SF2">
    <property type="entry name" value="RIESKE DOMAIN-CONTAINING PROTEIN-RELATED"/>
    <property type="match status" value="1"/>
</dbReference>
<dbReference type="Pfam" id="PF14759">
    <property type="entry name" value="Reductase_C"/>
    <property type="match status" value="1"/>
</dbReference>
<dbReference type="SUPFAM" id="SSF55424">
    <property type="entry name" value="FAD/NAD-linked reductases, dimerisation (C-terminal) domain"/>
    <property type="match status" value="1"/>
</dbReference>
<keyword evidence="8" id="KW-1185">Reference proteome</keyword>
<comment type="cofactor">
    <cofactor evidence="1">
        <name>FAD</name>
        <dbReference type="ChEBI" id="CHEBI:57692"/>
    </cofactor>
</comment>
<organism evidence="7 8">
    <name type="scientific">Streptomyces andamanensis</name>
    <dbReference type="NCBI Taxonomy" id="1565035"/>
    <lineage>
        <taxon>Bacteria</taxon>
        <taxon>Bacillati</taxon>
        <taxon>Actinomycetota</taxon>
        <taxon>Actinomycetes</taxon>
        <taxon>Kitasatosporales</taxon>
        <taxon>Streptomycetaceae</taxon>
        <taxon>Streptomyces</taxon>
    </lineage>
</organism>
<dbReference type="PRINTS" id="PR00411">
    <property type="entry name" value="PNDRDTASEI"/>
</dbReference>
<dbReference type="EMBL" id="JBHSDP010000024">
    <property type="protein sequence ID" value="MFC4330792.1"/>
    <property type="molecule type" value="Genomic_DNA"/>
</dbReference>
<reference evidence="8" key="1">
    <citation type="journal article" date="2019" name="Int. J. Syst. Evol. Microbiol.">
        <title>The Global Catalogue of Microorganisms (GCM) 10K type strain sequencing project: providing services to taxonomists for standard genome sequencing and annotation.</title>
        <authorList>
            <consortium name="The Broad Institute Genomics Platform"/>
            <consortium name="The Broad Institute Genome Sequencing Center for Infectious Disease"/>
            <person name="Wu L."/>
            <person name="Ma J."/>
        </authorList>
    </citation>
    <scope>NUCLEOTIDE SEQUENCE [LARGE SCALE GENOMIC DNA]</scope>
    <source>
        <strain evidence="8">PCU 347</strain>
    </source>
</reference>
<dbReference type="InterPro" id="IPR050446">
    <property type="entry name" value="FAD-oxidoreductase/Apoptosis"/>
</dbReference>
<proteinExistence type="predicted"/>
<evidence type="ECO:0000256" key="3">
    <source>
        <dbReference type="ARBA" id="ARBA00022827"/>
    </source>
</evidence>
<name>A0ABV8TJH3_9ACTN</name>
<dbReference type="PRINTS" id="PR00368">
    <property type="entry name" value="FADPNR"/>
</dbReference>
<dbReference type="InterPro" id="IPR036188">
    <property type="entry name" value="FAD/NAD-bd_sf"/>
</dbReference>
<accession>A0ABV8TJH3</accession>
<dbReference type="RefSeq" id="WP_381741824.1">
    <property type="nucleotide sequence ID" value="NZ_JBHSDP010000024.1"/>
</dbReference>
<sequence>MAQAASVTGASGTGSAGVVVVGASAAGTATVETLRRSGYDGPLTLIGDEPHPPYDRPPVSKQLLSGEWEAERLLLRPAEEYTELDVRLRLGVPARALDTGAHRVRLADGTEVPYDSLVVATGARARSLPGTAGVSGVHVLRTVDDALALRAALADRPRLVIVGGGFVGAEAASVARSFDCEVTLITTGEAPLSDVVGPVLADALAEVHREHGVRLVTGTRVTGLLTEDGRVTGVRTDGGPAGGASVPADVVLVGIGALPNTEWLAGSGLPLGDGVECDSRLYAGHDVWAAGDVASWPDAVSGTRLRIEHRTNAAEQGRAVAANILAGPGAAADFRTVPYVWSDQYGLRLQVFGLARGAGETQVVDGDPTQRKFTAVRVRDGRVVAALGMGMFRQLRTLRELVATHAPWQPESLTC</sequence>
<evidence type="ECO:0000313" key="7">
    <source>
        <dbReference type="EMBL" id="MFC4330792.1"/>
    </source>
</evidence>
<protein>
    <submittedName>
        <fullName evidence="7">NAD(P)/FAD-dependent oxidoreductase</fullName>
    </submittedName>
</protein>
<feature type="domain" description="FAD/NAD(P)-binding" evidence="5">
    <location>
        <begin position="18"/>
        <end position="317"/>
    </location>
</feature>
<dbReference type="Gene3D" id="3.50.50.60">
    <property type="entry name" value="FAD/NAD(P)-binding domain"/>
    <property type="match status" value="2"/>
</dbReference>
<gene>
    <name evidence="7" type="ORF">ACFPC0_23995</name>
</gene>
<evidence type="ECO:0000256" key="4">
    <source>
        <dbReference type="ARBA" id="ARBA00023002"/>
    </source>
</evidence>
<dbReference type="InterPro" id="IPR028202">
    <property type="entry name" value="Reductase_C"/>
</dbReference>
<dbReference type="Pfam" id="PF07992">
    <property type="entry name" value="Pyr_redox_2"/>
    <property type="match status" value="1"/>
</dbReference>
<dbReference type="SUPFAM" id="SSF51905">
    <property type="entry name" value="FAD/NAD(P)-binding domain"/>
    <property type="match status" value="2"/>
</dbReference>
<evidence type="ECO:0000256" key="2">
    <source>
        <dbReference type="ARBA" id="ARBA00022630"/>
    </source>
</evidence>